<keyword evidence="3" id="KW-0804">Transcription</keyword>
<dbReference type="InterPro" id="IPR000524">
    <property type="entry name" value="Tscrpt_reg_HTH_GntR"/>
</dbReference>
<sequence>MPITNKQKVYQSVIKELQRYIEINQLNAGDKLPSERELSDKLNAGRSSIREALRALELIGLIETRHGEGTFLNSYQSFQTVELLSSFILTQNNIKHEIPWTKQIIEKEATKLAMEHLTEMDIEELEKIVQMYKEDDRLHHYFFSFLLKKTNNLLMNRIWMLLEEFSSTVPKQYYIDGFYPRLIKVIRDKDYGSIESIFTNPS</sequence>
<proteinExistence type="predicted"/>
<feature type="domain" description="HTH gntR-type" evidence="4">
    <location>
        <begin position="7"/>
        <end position="75"/>
    </location>
</feature>
<dbReference type="Gene3D" id="1.10.10.10">
    <property type="entry name" value="Winged helix-like DNA-binding domain superfamily/Winged helix DNA-binding domain"/>
    <property type="match status" value="1"/>
</dbReference>
<keyword evidence="6" id="KW-1185">Reference proteome</keyword>
<evidence type="ECO:0000256" key="3">
    <source>
        <dbReference type="ARBA" id="ARBA00023163"/>
    </source>
</evidence>
<evidence type="ECO:0000256" key="1">
    <source>
        <dbReference type="ARBA" id="ARBA00023015"/>
    </source>
</evidence>
<evidence type="ECO:0000313" key="6">
    <source>
        <dbReference type="Proteomes" id="UP001275436"/>
    </source>
</evidence>
<keyword evidence="2" id="KW-0238">DNA-binding</keyword>
<keyword evidence="1" id="KW-0805">Transcription regulation</keyword>
<evidence type="ECO:0000259" key="4">
    <source>
        <dbReference type="PROSITE" id="PS50949"/>
    </source>
</evidence>
<evidence type="ECO:0000256" key="2">
    <source>
        <dbReference type="ARBA" id="ARBA00023125"/>
    </source>
</evidence>
<organism evidence="5 6">
    <name type="scientific">Oceanobacillus kimchii</name>
    <dbReference type="NCBI Taxonomy" id="746691"/>
    <lineage>
        <taxon>Bacteria</taxon>
        <taxon>Bacillati</taxon>
        <taxon>Bacillota</taxon>
        <taxon>Bacilli</taxon>
        <taxon>Bacillales</taxon>
        <taxon>Bacillaceae</taxon>
        <taxon>Oceanobacillus</taxon>
    </lineage>
</organism>
<dbReference type="Pfam" id="PF00392">
    <property type="entry name" value="GntR"/>
    <property type="match status" value="1"/>
</dbReference>
<dbReference type="EMBL" id="BSKO01000001">
    <property type="protein sequence ID" value="GLO66838.1"/>
    <property type="molecule type" value="Genomic_DNA"/>
</dbReference>
<reference evidence="5 6" key="1">
    <citation type="submission" date="2023-02" db="EMBL/GenBank/DDBJ databases">
        <title>Oceanobacillus kimchii IFOP_LL358 isolated form Alexandrium catenella lab strain.</title>
        <authorList>
            <person name="Gajardo G."/>
            <person name="Ueki S."/>
            <person name="Maruyama F."/>
        </authorList>
    </citation>
    <scope>NUCLEOTIDE SEQUENCE [LARGE SCALE GENOMIC DNA]</scope>
    <source>
        <strain evidence="5 6">IFOP_LL358</strain>
    </source>
</reference>
<dbReference type="PRINTS" id="PR00035">
    <property type="entry name" value="HTHGNTR"/>
</dbReference>
<comment type="caution">
    <text evidence="5">The sequence shown here is derived from an EMBL/GenBank/DDBJ whole genome shotgun (WGS) entry which is preliminary data.</text>
</comment>
<dbReference type="SMART" id="SM00345">
    <property type="entry name" value="HTH_GNTR"/>
    <property type="match status" value="1"/>
</dbReference>
<dbReference type="RefSeq" id="WP_215064810.1">
    <property type="nucleotide sequence ID" value="NZ_BSKO01000001.1"/>
</dbReference>
<dbReference type="InterPro" id="IPR036390">
    <property type="entry name" value="WH_DNA-bd_sf"/>
</dbReference>
<dbReference type="PANTHER" id="PTHR43537:SF54">
    <property type="entry name" value="TRANSCRIPTIONAL REGULATOR, GNTR FAMILY"/>
    <property type="match status" value="1"/>
</dbReference>
<protein>
    <submittedName>
        <fullName evidence="5">GntR family transcriptional regulator</fullName>
    </submittedName>
</protein>
<dbReference type="PANTHER" id="PTHR43537">
    <property type="entry name" value="TRANSCRIPTIONAL REGULATOR, GNTR FAMILY"/>
    <property type="match status" value="1"/>
</dbReference>
<dbReference type="SUPFAM" id="SSF46785">
    <property type="entry name" value="Winged helix' DNA-binding domain"/>
    <property type="match status" value="1"/>
</dbReference>
<dbReference type="InterPro" id="IPR036388">
    <property type="entry name" value="WH-like_DNA-bd_sf"/>
</dbReference>
<accession>A0ABQ5TMJ8</accession>
<dbReference type="PROSITE" id="PS50949">
    <property type="entry name" value="HTH_GNTR"/>
    <property type="match status" value="1"/>
</dbReference>
<evidence type="ECO:0000313" key="5">
    <source>
        <dbReference type="EMBL" id="GLO66838.1"/>
    </source>
</evidence>
<gene>
    <name evidence="5" type="primary">gntR_1</name>
    <name evidence="5" type="ORF">MACH08_26220</name>
</gene>
<name>A0ABQ5TMJ8_9BACI</name>
<dbReference type="CDD" id="cd07377">
    <property type="entry name" value="WHTH_GntR"/>
    <property type="match status" value="1"/>
</dbReference>
<dbReference type="Proteomes" id="UP001275436">
    <property type="component" value="Unassembled WGS sequence"/>
</dbReference>